<dbReference type="SUPFAM" id="SSF52499">
    <property type="entry name" value="Isochorismatase-like hydrolases"/>
    <property type="match status" value="1"/>
</dbReference>
<feature type="domain" description="Isochorismatase-like" evidence="2">
    <location>
        <begin position="6"/>
        <end position="189"/>
    </location>
</feature>
<dbReference type="AlphaFoldDB" id="A0A6N8IT45"/>
<keyword evidence="4" id="KW-1185">Reference proteome</keyword>
<reference evidence="3 4" key="1">
    <citation type="submission" date="2019-12" db="EMBL/GenBank/DDBJ databases">
        <authorList>
            <person name="Huq M.A."/>
        </authorList>
    </citation>
    <scope>NUCLEOTIDE SEQUENCE [LARGE SCALE GENOMIC DNA]</scope>
    <source>
        <strain evidence="3 4">MAH-25</strain>
    </source>
</reference>
<protein>
    <submittedName>
        <fullName evidence="3">Isochorismatase family protein</fullName>
    </submittedName>
</protein>
<dbReference type="Proteomes" id="UP000469385">
    <property type="component" value="Unassembled WGS sequence"/>
</dbReference>
<evidence type="ECO:0000256" key="1">
    <source>
        <dbReference type="ARBA" id="ARBA00022801"/>
    </source>
</evidence>
<gene>
    <name evidence="3" type="ORF">GON04_10555</name>
</gene>
<evidence type="ECO:0000313" key="3">
    <source>
        <dbReference type="EMBL" id="MVQ29892.1"/>
    </source>
</evidence>
<dbReference type="PANTHER" id="PTHR43540">
    <property type="entry name" value="PEROXYUREIDOACRYLATE/UREIDOACRYLATE AMIDOHYDROLASE-RELATED"/>
    <property type="match status" value="1"/>
</dbReference>
<dbReference type="InterPro" id="IPR036380">
    <property type="entry name" value="Isochorismatase-like_sf"/>
</dbReference>
<dbReference type="InterPro" id="IPR050272">
    <property type="entry name" value="Isochorismatase-like_hydrls"/>
</dbReference>
<dbReference type="GO" id="GO:0016787">
    <property type="term" value="F:hydrolase activity"/>
    <property type="evidence" value="ECO:0007669"/>
    <property type="project" value="UniProtKB-KW"/>
</dbReference>
<comment type="caution">
    <text evidence="3">The sequence shown here is derived from an EMBL/GenBank/DDBJ whole genome shotgun (WGS) entry which is preliminary data.</text>
</comment>
<dbReference type="PANTHER" id="PTHR43540:SF1">
    <property type="entry name" value="ISOCHORISMATASE HYDROLASE"/>
    <property type="match status" value="1"/>
</dbReference>
<organism evidence="3 4">
    <name type="scientific">Ramlibacter pinisoli</name>
    <dbReference type="NCBI Taxonomy" id="2682844"/>
    <lineage>
        <taxon>Bacteria</taxon>
        <taxon>Pseudomonadati</taxon>
        <taxon>Pseudomonadota</taxon>
        <taxon>Betaproteobacteria</taxon>
        <taxon>Burkholderiales</taxon>
        <taxon>Comamonadaceae</taxon>
        <taxon>Ramlibacter</taxon>
    </lineage>
</organism>
<evidence type="ECO:0000313" key="4">
    <source>
        <dbReference type="Proteomes" id="UP000469385"/>
    </source>
</evidence>
<name>A0A6N8IT45_9BURK</name>
<evidence type="ECO:0000259" key="2">
    <source>
        <dbReference type="Pfam" id="PF00857"/>
    </source>
</evidence>
<dbReference type="Pfam" id="PF00857">
    <property type="entry name" value="Isochorismatase"/>
    <property type="match status" value="1"/>
</dbReference>
<sequence>MSDSIYLVLDMMNDLVHADGPNGKAPYGEQVRGRGIVGKTRRAIDKARAAGLPVGFVRVGFSPDYRECPPNSPIFSGARKNGIFQLGTWGTETHPDLGQQPGDFDIVKHRVSPFYATSLEAILRARGIRRIYCSGISTNAVVQATVRDGHDRDYEVVVLEDCCCALSAEEHAAAMDNLKRFCTITTSDQVAFA</sequence>
<dbReference type="CDD" id="cd00431">
    <property type="entry name" value="cysteine_hydrolases"/>
    <property type="match status" value="1"/>
</dbReference>
<dbReference type="Gene3D" id="3.40.50.850">
    <property type="entry name" value="Isochorismatase-like"/>
    <property type="match status" value="1"/>
</dbReference>
<dbReference type="InterPro" id="IPR000868">
    <property type="entry name" value="Isochorismatase-like_dom"/>
</dbReference>
<dbReference type="RefSeq" id="WP_338050930.1">
    <property type="nucleotide sequence ID" value="NZ_WSEL01000003.1"/>
</dbReference>
<accession>A0A6N8IT45</accession>
<proteinExistence type="predicted"/>
<keyword evidence="1" id="KW-0378">Hydrolase</keyword>
<dbReference type="EMBL" id="WSEL01000003">
    <property type="protein sequence ID" value="MVQ29892.1"/>
    <property type="molecule type" value="Genomic_DNA"/>
</dbReference>